<dbReference type="Proteomes" id="UP001575105">
    <property type="component" value="Unassembled WGS sequence"/>
</dbReference>
<dbReference type="PANTHER" id="PTHR21716:SF62">
    <property type="entry name" value="TRANSPORT PROTEIN YDBI-RELATED"/>
    <property type="match status" value="1"/>
</dbReference>
<comment type="similarity">
    <text evidence="2">Belongs to the autoinducer-2 exporter (AI-2E) (TC 2.A.86) family.</text>
</comment>
<dbReference type="InterPro" id="IPR002549">
    <property type="entry name" value="AI-2E-like"/>
</dbReference>
<comment type="subcellular location">
    <subcellularLocation>
        <location evidence="1">Membrane</location>
        <topology evidence="1">Multi-pass membrane protein</topology>
    </subcellularLocation>
</comment>
<feature type="transmembrane region" description="Helical" evidence="7">
    <location>
        <begin position="212"/>
        <end position="236"/>
    </location>
</feature>
<evidence type="ECO:0000313" key="8">
    <source>
        <dbReference type="EMBL" id="MFA9478449.1"/>
    </source>
</evidence>
<evidence type="ECO:0000256" key="6">
    <source>
        <dbReference type="SAM" id="MobiDB-lite"/>
    </source>
</evidence>
<feature type="transmembrane region" description="Helical" evidence="7">
    <location>
        <begin position="41"/>
        <end position="58"/>
    </location>
</feature>
<keyword evidence="4 7" id="KW-1133">Transmembrane helix</keyword>
<keyword evidence="9" id="KW-1185">Reference proteome</keyword>
<name>A0ABV4U7G7_9BACT</name>
<evidence type="ECO:0000256" key="4">
    <source>
        <dbReference type="ARBA" id="ARBA00022989"/>
    </source>
</evidence>
<comment type="caution">
    <text evidence="8">The sequence shown here is derived from an EMBL/GenBank/DDBJ whole genome shotgun (WGS) entry which is preliminary data.</text>
</comment>
<evidence type="ECO:0000256" key="2">
    <source>
        <dbReference type="ARBA" id="ARBA00009773"/>
    </source>
</evidence>
<keyword evidence="3 7" id="KW-0812">Transmembrane</keyword>
<evidence type="ECO:0000256" key="1">
    <source>
        <dbReference type="ARBA" id="ARBA00004141"/>
    </source>
</evidence>
<evidence type="ECO:0000256" key="7">
    <source>
        <dbReference type="SAM" id="Phobius"/>
    </source>
</evidence>
<proteinExistence type="inferred from homology"/>
<dbReference type="PANTHER" id="PTHR21716">
    <property type="entry name" value="TRANSMEMBRANE PROTEIN"/>
    <property type="match status" value="1"/>
</dbReference>
<feature type="compositionally biased region" description="Pro residues" evidence="6">
    <location>
        <begin position="359"/>
        <end position="372"/>
    </location>
</feature>
<dbReference type="EMBL" id="JBGUBD010000005">
    <property type="protein sequence ID" value="MFA9478449.1"/>
    <property type="molecule type" value="Genomic_DNA"/>
</dbReference>
<dbReference type="Pfam" id="PF01594">
    <property type="entry name" value="AI-2E_transport"/>
    <property type="match status" value="1"/>
</dbReference>
<dbReference type="RefSeq" id="WP_425345376.1">
    <property type="nucleotide sequence ID" value="NZ_JBGUBD010000005.1"/>
</dbReference>
<accession>A0ABV4U7G7</accession>
<keyword evidence="5 7" id="KW-0472">Membrane</keyword>
<protein>
    <submittedName>
        <fullName evidence="8">AI-2E family transporter</fullName>
    </submittedName>
</protein>
<feature type="transmembrane region" description="Helical" evidence="7">
    <location>
        <begin position="243"/>
        <end position="271"/>
    </location>
</feature>
<evidence type="ECO:0000256" key="5">
    <source>
        <dbReference type="ARBA" id="ARBA00023136"/>
    </source>
</evidence>
<reference evidence="8 9" key="1">
    <citation type="submission" date="2024-08" db="EMBL/GenBank/DDBJ databases">
        <title>Whole-genome sequencing of halo(alkali)philic microorganisms from hypersaline lakes.</title>
        <authorList>
            <person name="Sorokin D.Y."/>
            <person name="Merkel A.Y."/>
            <person name="Messina E."/>
            <person name="Yakimov M."/>
        </authorList>
    </citation>
    <scope>NUCLEOTIDE SEQUENCE [LARGE SCALE GENOMIC DNA]</scope>
    <source>
        <strain evidence="8 9">AB-hyl4</strain>
    </source>
</reference>
<evidence type="ECO:0000256" key="3">
    <source>
        <dbReference type="ARBA" id="ARBA00022692"/>
    </source>
</evidence>
<feature type="transmembrane region" description="Helical" evidence="7">
    <location>
        <begin position="277"/>
        <end position="296"/>
    </location>
</feature>
<sequence>MESLTNQSDPSSQRLPLWVTLLIWGSLVGLVFFFWEAFSLVFMLLLAAAAVAGLLRPVSRRVSHNPMHGGLIVGLGFWVVFASLIALLGWLLYDPIAQQFQQWPETEQSINRVLREWLQWLGIDVEVTLRELLLGVVAWLGGEGGPDMDILAELADGIGVLVVALVVLVFGSTFLLIEPPGLITGPIARILPDAYGKAVRATFGDIDFRLRWWLIGIMISMSAVGTLAGFGFWLAGLEFWLPLAIFAGLAEIVPILGPSVAFLIALLFAATQGPNEMIGVLIVWAVVQVLEPYVLVPIVMRKAVRIPPVVTLFTVVLWARIFGPLGLLLAIPINITIWAFISNFVLKRREQARQQYGRSPPPPSTPPPQTSD</sequence>
<feature type="transmembrane region" description="Helical" evidence="7">
    <location>
        <begin position="327"/>
        <end position="346"/>
    </location>
</feature>
<feature type="transmembrane region" description="Helical" evidence="7">
    <location>
        <begin position="303"/>
        <end position="321"/>
    </location>
</feature>
<feature type="transmembrane region" description="Helical" evidence="7">
    <location>
        <begin position="15"/>
        <end position="35"/>
    </location>
</feature>
<feature type="region of interest" description="Disordered" evidence="6">
    <location>
        <begin position="353"/>
        <end position="372"/>
    </location>
</feature>
<feature type="transmembrane region" description="Helical" evidence="7">
    <location>
        <begin position="70"/>
        <end position="93"/>
    </location>
</feature>
<organism evidence="8 9">
    <name type="scientific">Natronomicrosphaera hydrolytica</name>
    <dbReference type="NCBI Taxonomy" id="3242702"/>
    <lineage>
        <taxon>Bacteria</taxon>
        <taxon>Pseudomonadati</taxon>
        <taxon>Planctomycetota</taxon>
        <taxon>Phycisphaerae</taxon>
        <taxon>Phycisphaerales</taxon>
        <taxon>Phycisphaeraceae</taxon>
        <taxon>Natronomicrosphaera</taxon>
    </lineage>
</organism>
<gene>
    <name evidence="8" type="ORF">ACERK3_09095</name>
</gene>
<feature type="transmembrane region" description="Helical" evidence="7">
    <location>
        <begin position="154"/>
        <end position="177"/>
    </location>
</feature>
<evidence type="ECO:0000313" key="9">
    <source>
        <dbReference type="Proteomes" id="UP001575105"/>
    </source>
</evidence>